<comment type="caution">
    <text evidence="4">The sequence shown here is derived from an EMBL/GenBank/DDBJ whole genome shotgun (WGS) entry which is preliminary data.</text>
</comment>
<evidence type="ECO:0000313" key="5">
    <source>
        <dbReference type="Proteomes" id="UP000571701"/>
    </source>
</evidence>
<evidence type="ECO:0000259" key="3">
    <source>
        <dbReference type="Pfam" id="PF13505"/>
    </source>
</evidence>
<dbReference type="InterPro" id="IPR011250">
    <property type="entry name" value="OMP/PagP_B-barrel"/>
</dbReference>
<dbReference type="EMBL" id="JACFYF010000001">
    <property type="protein sequence ID" value="MBA5761005.1"/>
    <property type="molecule type" value="Genomic_DNA"/>
</dbReference>
<evidence type="ECO:0000313" key="4">
    <source>
        <dbReference type="EMBL" id="MBA5761005.1"/>
    </source>
</evidence>
<accession>A0A7W2IS61</accession>
<dbReference type="Gene3D" id="2.40.160.20">
    <property type="match status" value="1"/>
</dbReference>
<evidence type="ECO:0000256" key="2">
    <source>
        <dbReference type="SAM" id="SignalP"/>
    </source>
</evidence>
<sequence>MRRNILLLAIITAVSAPVVASESNAFRLGVGYSETDIEVLSNSDDYGTGFKVELGYDVNPYVGIKLSYEQNEGDIGSTNVSYEGSTVKGGFDLGYPVESPIGVFKPYVTLGFSGYSEESNLLGGSRFSSSQFYYGIGARYTSSVNVYLDLSYDLFEVEDAVLSYDMTQLAFTVGYQF</sequence>
<keyword evidence="1 2" id="KW-0732">Signal</keyword>
<feature type="chain" id="PRO_5030820050" evidence="2">
    <location>
        <begin position="21"/>
        <end position="177"/>
    </location>
</feature>
<feature type="domain" description="Outer membrane protein beta-barrel" evidence="3">
    <location>
        <begin position="7"/>
        <end position="177"/>
    </location>
</feature>
<reference evidence="4 5" key="1">
    <citation type="submission" date="2020-07" db="EMBL/GenBank/DDBJ databases">
        <title>Vibrio marinisediminis sp. nov., isolated from marine sediment.</title>
        <authorList>
            <person name="Ji X."/>
        </authorList>
    </citation>
    <scope>NUCLEOTIDE SEQUENCE [LARGE SCALE GENOMIC DNA]</scope>
    <source>
        <strain evidence="4 5">404</strain>
    </source>
</reference>
<gene>
    <name evidence="4" type="ORF">H2O73_01520</name>
</gene>
<keyword evidence="5" id="KW-1185">Reference proteome</keyword>
<dbReference type="Proteomes" id="UP000571701">
    <property type="component" value="Unassembled WGS sequence"/>
</dbReference>
<dbReference type="SUPFAM" id="SSF56925">
    <property type="entry name" value="OMPA-like"/>
    <property type="match status" value="1"/>
</dbReference>
<feature type="signal peptide" evidence="2">
    <location>
        <begin position="1"/>
        <end position="20"/>
    </location>
</feature>
<evidence type="ECO:0000256" key="1">
    <source>
        <dbReference type="ARBA" id="ARBA00022729"/>
    </source>
</evidence>
<protein>
    <submittedName>
        <fullName evidence="4">Porin family protein</fullName>
    </submittedName>
</protein>
<dbReference type="AlphaFoldDB" id="A0A7W2IS61"/>
<name>A0A7W2IS61_9VIBR</name>
<dbReference type="Pfam" id="PF13505">
    <property type="entry name" value="OMP_b-brl"/>
    <property type="match status" value="1"/>
</dbReference>
<dbReference type="RefSeq" id="WP_182105826.1">
    <property type="nucleotide sequence ID" value="NZ_JACFYF010000001.1"/>
</dbReference>
<proteinExistence type="predicted"/>
<dbReference type="InterPro" id="IPR027385">
    <property type="entry name" value="Beta-barrel_OMP"/>
</dbReference>
<organism evidence="4 5">
    <name type="scientific">Vibrio marinisediminis</name>
    <dbReference type="NCBI Taxonomy" id="2758441"/>
    <lineage>
        <taxon>Bacteria</taxon>
        <taxon>Pseudomonadati</taxon>
        <taxon>Pseudomonadota</taxon>
        <taxon>Gammaproteobacteria</taxon>
        <taxon>Vibrionales</taxon>
        <taxon>Vibrionaceae</taxon>
        <taxon>Vibrio</taxon>
    </lineage>
</organism>